<accession>A0A841MKF3</accession>
<reference evidence="2 3" key="1">
    <citation type="submission" date="2020-08" db="EMBL/GenBank/DDBJ databases">
        <title>Genomic Encyclopedia of Type Strains, Phase IV (KMG-IV): sequencing the most valuable type-strain genomes for metagenomic binning, comparative biology and taxonomic classification.</title>
        <authorList>
            <person name="Goeker M."/>
        </authorList>
    </citation>
    <scope>NUCLEOTIDE SEQUENCE [LARGE SCALE GENOMIC DNA]</scope>
    <source>
        <strain evidence="2 3">DSM 102044</strain>
    </source>
</reference>
<keyword evidence="3" id="KW-1185">Reference proteome</keyword>
<evidence type="ECO:0008006" key="4">
    <source>
        <dbReference type="Google" id="ProtNLM"/>
    </source>
</evidence>
<dbReference type="AlphaFoldDB" id="A0A841MKF3"/>
<dbReference type="EMBL" id="JACIJO010000001">
    <property type="protein sequence ID" value="MBB6325304.1"/>
    <property type="molecule type" value="Genomic_DNA"/>
</dbReference>
<evidence type="ECO:0000313" key="2">
    <source>
        <dbReference type="EMBL" id="MBB6325304.1"/>
    </source>
</evidence>
<sequence>MNAAQFIELISKSESPERSDLLSLKKIQENFPYFQIPHVIAARYEFNKDPNTTPDSLGYAAVTSPNRVWLKYLVEKKVSETEKPKSTALKEEFLPEEIPGKKDPNQRTKSLIKLGEDLKGNKVEEEKPKPVRKRRKLPNDDLIENIKKREKKTIVDSKKREQIDLIKAFSKKEIKLATIKEIEANQNNENLAASSTEINDNLLSESFAKLLVSQGKKPKAKKIYEKLMLKFPDKRSYFADLIEKLKE</sequence>
<comment type="caution">
    <text evidence="2">The sequence shown here is derived from an EMBL/GenBank/DDBJ whole genome shotgun (WGS) entry which is preliminary data.</text>
</comment>
<feature type="compositionally biased region" description="Basic and acidic residues" evidence="1">
    <location>
        <begin position="114"/>
        <end position="129"/>
    </location>
</feature>
<proteinExistence type="predicted"/>
<organism evidence="2 3">
    <name type="scientific">Algoriphagus iocasae</name>
    <dbReference type="NCBI Taxonomy" id="1836499"/>
    <lineage>
        <taxon>Bacteria</taxon>
        <taxon>Pseudomonadati</taxon>
        <taxon>Bacteroidota</taxon>
        <taxon>Cytophagia</taxon>
        <taxon>Cytophagales</taxon>
        <taxon>Cyclobacteriaceae</taxon>
        <taxon>Algoriphagus</taxon>
    </lineage>
</organism>
<evidence type="ECO:0000313" key="3">
    <source>
        <dbReference type="Proteomes" id="UP000588604"/>
    </source>
</evidence>
<dbReference type="RefSeq" id="WP_184493493.1">
    <property type="nucleotide sequence ID" value="NZ_JACIJO010000001.1"/>
</dbReference>
<gene>
    <name evidence="2" type="ORF">FHS59_000919</name>
</gene>
<name>A0A841MKF3_9BACT</name>
<evidence type="ECO:0000256" key="1">
    <source>
        <dbReference type="SAM" id="MobiDB-lite"/>
    </source>
</evidence>
<protein>
    <recommendedName>
        <fullName evidence="4">Tetratricopeptide repeat protein</fullName>
    </recommendedName>
</protein>
<feature type="region of interest" description="Disordered" evidence="1">
    <location>
        <begin position="113"/>
        <end position="133"/>
    </location>
</feature>
<dbReference type="Proteomes" id="UP000588604">
    <property type="component" value="Unassembled WGS sequence"/>
</dbReference>